<dbReference type="EMBL" id="OW152821">
    <property type="protein sequence ID" value="CAH2076511.1"/>
    <property type="molecule type" value="Genomic_DNA"/>
</dbReference>
<evidence type="ECO:0000313" key="1">
    <source>
        <dbReference type="EMBL" id="CAH2076511.1"/>
    </source>
</evidence>
<keyword evidence="2" id="KW-1185">Reference proteome</keyword>
<organism evidence="1 2">
    <name type="scientific">Iphiclides podalirius</name>
    <name type="common">scarce swallowtail</name>
    <dbReference type="NCBI Taxonomy" id="110791"/>
    <lineage>
        <taxon>Eukaryota</taxon>
        <taxon>Metazoa</taxon>
        <taxon>Ecdysozoa</taxon>
        <taxon>Arthropoda</taxon>
        <taxon>Hexapoda</taxon>
        <taxon>Insecta</taxon>
        <taxon>Pterygota</taxon>
        <taxon>Neoptera</taxon>
        <taxon>Endopterygota</taxon>
        <taxon>Lepidoptera</taxon>
        <taxon>Glossata</taxon>
        <taxon>Ditrysia</taxon>
        <taxon>Papilionoidea</taxon>
        <taxon>Papilionidae</taxon>
        <taxon>Papilioninae</taxon>
        <taxon>Iphiclides</taxon>
    </lineage>
</organism>
<protein>
    <recommendedName>
        <fullName evidence="3">Secreted protein</fullName>
    </recommendedName>
</protein>
<gene>
    <name evidence="1" type="ORF">IPOD504_LOCUS17302</name>
</gene>
<evidence type="ECO:0008006" key="3">
    <source>
        <dbReference type="Google" id="ProtNLM"/>
    </source>
</evidence>
<sequence length="78" mass="8073">MAFRLCASVSITIVLWSDVRERDGAPIVLVARMSSAVLDGSVVAARLVARVVSLSVVAAALNLLSHLADSGCARPHCG</sequence>
<name>A0ABN8J902_9NEOP</name>
<accession>A0ABN8J902</accession>
<dbReference type="Proteomes" id="UP000837857">
    <property type="component" value="Chromosome 9"/>
</dbReference>
<proteinExistence type="predicted"/>
<feature type="non-terminal residue" evidence="1">
    <location>
        <position position="78"/>
    </location>
</feature>
<reference evidence="1" key="1">
    <citation type="submission" date="2022-03" db="EMBL/GenBank/DDBJ databases">
        <authorList>
            <person name="Martin H S."/>
        </authorList>
    </citation>
    <scope>NUCLEOTIDE SEQUENCE</scope>
</reference>
<evidence type="ECO:0000313" key="2">
    <source>
        <dbReference type="Proteomes" id="UP000837857"/>
    </source>
</evidence>